<reference evidence="1" key="1">
    <citation type="submission" date="2020-05" db="EMBL/GenBank/DDBJ databases">
        <authorList>
            <person name="Chiriac C."/>
            <person name="Salcher M."/>
            <person name="Ghai R."/>
            <person name="Kavagutti S V."/>
        </authorList>
    </citation>
    <scope>NUCLEOTIDE SEQUENCE</scope>
</reference>
<protein>
    <submittedName>
        <fullName evidence="1">Unannotated protein</fullName>
    </submittedName>
</protein>
<sequence length="159" mass="16849">MPSPRPRRRSAIVFLIALLLLAVAGAGVWKLIDKPQTRSAEKLCAQLGQVTSLSSSLVTLDPTTLGPQVAELQRATSVAPSDIQAQLNVLATFVDEIAEAVRASPVEKKAALTSALAERQGRVDEVTAAGQAVEAWTINNCGVTLRSTTTQKSSTTTRR</sequence>
<evidence type="ECO:0000313" key="1">
    <source>
        <dbReference type="EMBL" id="CAB4616748.1"/>
    </source>
</evidence>
<organism evidence="1">
    <name type="scientific">freshwater metagenome</name>
    <dbReference type="NCBI Taxonomy" id="449393"/>
    <lineage>
        <taxon>unclassified sequences</taxon>
        <taxon>metagenomes</taxon>
        <taxon>ecological metagenomes</taxon>
    </lineage>
</organism>
<gene>
    <name evidence="1" type="ORF">UFOPK1827_01664</name>
</gene>
<dbReference type="EMBL" id="CAEZUO010000105">
    <property type="protein sequence ID" value="CAB4616748.1"/>
    <property type="molecule type" value="Genomic_DNA"/>
</dbReference>
<dbReference type="AlphaFoldDB" id="A0A6J6I7M9"/>
<name>A0A6J6I7M9_9ZZZZ</name>
<accession>A0A6J6I7M9</accession>
<proteinExistence type="predicted"/>